<keyword evidence="2" id="KW-1185">Reference proteome</keyword>
<comment type="caution">
    <text evidence="1">The sequence shown here is derived from an EMBL/GenBank/DDBJ whole genome shotgun (WGS) entry which is preliminary data.</text>
</comment>
<evidence type="ECO:0000313" key="2">
    <source>
        <dbReference type="Proteomes" id="UP000548304"/>
    </source>
</evidence>
<protein>
    <submittedName>
        <fullName evidence="1">Uncharacterized protein</fullName>
    </submittedName>
</protein>
<gene>
    <name evidence="1" type="ORF">FHR84_000563</name>
</gene>
<proteinExistence type="predicted"/>
<name>A0A852YUK5_9ACTN</name>
<dbReference type="EMBL" id="JACBYW010000001">
    <property type="protein sequence ID" value="NYH77249.1"/>
    <property type="molecule type" value="Genomic_DNA"/>
</dbReference>
<accession>A0A852YUK5</accession>
<evidence type="ECO:0000313" key="1">
    <source>
        <dbReference type="EMBL" id="NYH77249.1"/>
    </source>
</evidence>
<sequence>MGYRNLVNRRSSARGKYDEMRVIESGVDRTELCSPSRAGRVRVRTRLSRPRKMSSTAPMRAYEALADGGGAALRLLDEFPRGFVLFVSMRGVKYL</sequence>
<dbReference type="Proteomes" id="UP000548304">
    <property type="component" value="Unassembled WGS sequence"/>
</dbReference>
<reference evidence="1 2" key="1">
    <citation type="submission" date="2020-07" db="EMBL/GenBank/DDBJ databases">
        <title>Genomic Encyclopedia of Type Strains, Phase III (KMG-III): the genomes of soil and plant-associated and newly described type strains.</title>
        <authorList>
            <person name="Whitman W."/>
        </authorList>
    </citation>
    <scope>NUCLEOTIDE SEQUENCE [LARGE SCALE GENOMIC DNA]</scope>
    <source>
        <strain evidence="1 2">CECT 8576</strain>
    </source>
</reference>
<dbReference type="AlphaFoldDB" id="A0A852YUK5"/>
<organism evidence="1 2">
    <name type="scientific">Actinopolyspora biskrensis</name>
    <dbReference type="NCBI Taxonomy" id="1470178"/>
    <lineage>
        <taxon>Bacteria</taxon>
        <taxon>Bacillati</taxon>
        <taxon>Actinomycetota</taxon>
        <taxon>Actinomycetes</taxon>
        <taxon>Actinopolysporales</taxon>
        <taxon>Actinopolysporaceae</taxon>
        <taxon>Actinopolyspora</taxon>
    </lineage>
</organism>